<keyword evidence="4" id="KW-1185">Reference proteome</keyword>
<evidence type="ECO:0000256" key="2">
    <source>
        <dbReference type="SAM" id="SignalP"/>
    </source>
</evidence>
<proteinExistence type="predicted"/>
<dbReference type="PROSITE" id="PS51257">
    <property type="entry name" value="PROKAR_LIPOPROTEIN"/>
    <property type="match status" value="1"/>
</dbReference>
<feature type="region of interest" description="Disordered" evidence="1">
    <location>
        <begin position="35"/>
        <end position="72"/>
    </location>
</feature>
<sequence>MSRSPRSIAAAFAALTLLSACGGSDYGLMNIRSEDGTPDEFGILPTKPLETPESFASLPTPTPGGTNLVDPTPKSDAVAALGGNPSALAEGRGIASSDGGMVRYASRYGVTPDIRSVLAQEDAEFRKGKGPLLFERWVGKSVYFEAYRSQALDQTAELQRFRRAGVKTPSAPPELAQD</sequence>
<name>A0A1Y5TGN7_9RHOB</name>
<dbReference type="AlphaFoldDB" id="A0A1Y5TGN7"/>
<dbReference type="Proteomes" id="UP000193409">
    <property type="component" value="Unassembled WGS sequence"/>
</dbReference>
<evidence type="ECO:0000313" key="3">
    <source>
        <dbReference type="EMBL" id="SLN63331.1"/>
    </source>
</evidence>
<dbReference type="OrthoDB" id="7876689at2"/>
<protein>
    <recommendedName>
        <fullName evidence="5">Beta-barrel assembly machine subunit BamF</fullName>
    </recommendedName>
</protein>
<evidence type="ECO:0008006" key="5">
    <source>
        <dbReference type="Google" id="ProtNLM"/>
    </source>
</evidence>
<gene>
    <name evidence="3" type="ORF">PSA7680_03340</name>
</gene>
<organism evidence="3 4">
    <name type="scientific">Pseudoruegeria aquimaris</name>
    <dbReference type="NCBI Taxonomy" id="393663"/>
    <lineage>
        <taxon>Bacteria</taxon>
        <taxon>Pseudomonadati</taxon>
        <taxon>Pseudomonadota</taxon>
        <taxon>Alphaproteobacteria</taxon>
        <taxon>Rhodobacterales</taxon>
        <taxon>Roseobacteraceae</taxon>
        <taxon>Pseudoruegeria</taxon>
    </lineage>
</organism>
<reference evidence="3 4" key="1">
    <citation type="submission" date="2017-03" db="EMBL/GenBank/DDBJ databases">
        <authorList>
            <person name="Afonso C.L."/>
            <person name="Miller P.J."/>
            <person name="Scott M.A."/>
            <person name="Spackman E."/>
            <person name="Goraichik I."/>
            <person name="Dimitrov K.M."/>
            <person name="Suarez D.L."/>
            <person name="Swayne D.E."/>
        </authorList>
    </citation>
    <scope>NUCLEOTIDE SEQUENCE [LARGE SCALE GENOMIC DNA]</scope>
    <source>
        <strain evidence="3 4">CECT 7680</strain>
    </source>
</reference>
<feature type="chain" id="PRO_5011009833" description="Beta-barrel assembly machine subunit BamF" evidence="2">
    <location>
        <begin position="23"/>
        <end position="178"/>
    </location>
</feature>
<dbReference type="RefSeq" id="WP_085869831.1">
    <property type="nucleotide sequence ID" value="NZ_FWFQ01000034.1"/>
</dbReference>
<accession>A0A1Y5TGN7</accession>
<evidence type="ECO:0000313" key="4">
    <source>
        <dbReference type="Proteomes" id="UP000193409"/>
    </source>
</evidence>
<feature type="signal peptide" evidence="2">
    <location>
        <begin position="1"/>
        <end position="22"/>
    </location>
</feature>
<dbReference type="EMBL" id="FWFQ01000034">
    <property type="protein sequence ID" value="SLN63331.1"/>
    <property type="molecule type" value="Genomic_DNA"/>
</dbReference>
<evidence type="ECO:0000256" key="1">
    <source>
        <dbReference type="SAM" id="MobiDB-lite"/>
    </source>
</evidence>
<dbReference type="InterPro" id="IPR021395">
    <property type="entry name" value="DUF3035"/>
</dbReference>
<keyword evidence="2" id="KW-0732">Signal</keyword>
<dbReference type="Pfam" id="PF11233">
    <property type="entry name" value="DUF3035"/>
    <property type="match status" value="1"/>
</dbReference>